<evidence type="ECO:0000313" key="2">
    <source>
        <dbReference type="EMBL" id="KAK3028602.1"/>
    </source>
</evidence>
<comment type="caution">
    <text evidence="2">The sequence shown here is derived from an EMBL/GenBank/DDBJ whole genome shotgun (WGS) entry which is preliminary data.</text>
</comment>
<dbReference type="PANTHER" id="PTHR47723:SF19">
    <property type="entry name" value="POLYNUCLEOTIDYL TRANSFERASE, RIBONUCLEASE H-LIKE SUPERFAMILY PROTEIN"/>
    <property type="match status" value="1"/>
</dbReference>
<feature type="domain" description="RNase H type-1" evidence="1">
    <location>
        <begin position="27"/>
        <end position="143"/>
    </location>
</feature>
<proteinExistence type="predicted"/>
<dbReference type="InterPro" id="IPR053151">
    <property type="entry name" value="RNase_H-like"/>
</dbReference>
<dbReference type="Pfam" id="PF13456">
    <property type="entry name" value="RVT_3"/>
    <property type="match status" value="1"/>
</dbReference>
<accession>A0AA88WJ72</accession>
<evidence type="ECO:0000259" key="1">
    <source>
        <dbReference type="Pfam" id="PF13456"/>
    </source>
</evidence>
<dbReference type="EMBL" id="JAVXUP010000411">
    <property type="protein sequence ID" value="KAK3028602.1"/>
    <property type="molecule type" value="Genomic_DNA"/>
</dbReference>
<reference evidence="2" key="1">
    <citation type="submission" date="2022-12" db="EMBL/GenBank/DDBJ databases">
        <title>Draft genome assemblies for two species of Escallonia (Escalloniales).</title>
        <authorList>
            <person name="Chanderbali A."/>
            <person name="Dervinis C."/>
            <person name="Anghel I."/>
            <person name="Soltis D."/>
            <person name="Soltis P."/>
            <person name="Zapata F."/>
        </authorList>
    </citation>
    <scope>NUCLEOTIDE SEQUENCE</scope>
    <source>
        <strain evidence="2">UCBG64.0493</strain>
        <tissue evidence="2">Leaf</tissue>
    </source>
</reference>
<dbReference type="AlphaFoldDB" id="A0AA88WJ72"/>
<dbReference type="InterPro" id="IPR036397">
    <property type="entry name" value="RNaseH_sf"/>
</dbReference>
<dbReference type="SUPFAM" id="SSF53098">
    <property type="entry name" value="Ribonuclease H-like"/>
    <property type="match status" value="1"/>
</dbReference>
<evidence type="ECO:0000313" key="3">
    <source>
        <dbReference type="Proteomes" id="UP001188597"/>
    </source>
</evidence>
<dbReference type="CDD" id="cd06222">
    <property type="entry name" value="RNase_H_like"/>
    <property type="match status" value="1"/>
</dbReference>
<organism evidence="2 3">
    <name type="scientific">Escallonia herrerae</name>
    <dbReference type="NCBI Taxonomy" id="1293975"/>
    <lineage>
        <taxon>Eukaryota</taxon>
        <taxon>Viridiplantae</taxon>
        <taxon>Streptophyta</taxon>
        <taxon>Embryophyta</taxon>
        <taxon>Tracheophyta</taxon>
        <taxon>Spermatophyta</taxon>
        <taxon>Magnoliopsida</taxon>
        <taxon>eudicotyledons</taxon>
        <taxon>Gunneridae</taxon>
        <taxon>Pentapetalae</taxon>
        <taxon>asterids</taxon>
        <taxon>campanulids</taxon>
        <taxon>Escalloniales</taxon>
        <taxon>Escalloniaceae</taxon>
        <taxon>Escallonia</taxon>
    </lineage>
</organism>
<dbReference type="PANTHER" id="PTHR47723">
    <property type="entry name" value="OS05G0353850 PROTEIN"/>
    <property type="match status" value="1"/>
</dbReference>
<dbReference type="GO" id="GO:0004523">
    <property type="term" value="F:RNA-DNA hybrid ribonuclease activity"/>
    <property type="evidence" value="ECO:0007669"/>
    <property type="project" value="InterPro"/>
</dbReference>
<dbReference type="GO" id="GO:0003676">
    <property type="term" value="F:nucleic acid binding"/>
    <property type="evidence" value="ECO:0007669"/>
    <property type="project" value="InterPro"/>
</dbReference>
<protein>
    <recommendedName>
        <fullName evidence="1">RNase H type-1 domain-containing protein</fullName>
    </recommendedName>
</protein>
<keyword evidence="3" id="KW-1185">Reference proteome</keyword>
<dbReference type="Proteomes" id="UP001188597">
    <property type="component" value="Unassembled WGS sequence"/>
</dbReference>
<dbReference type="InterPro" id="IPR012337">
    <property type="entry name" value="RNaseH-like_sf"/>
</dbReference>
<gene>
    <name evidence="2" type="ORF">RJ639_039945</name>
</gene>
<sequence>MGKVKGSCYKKCGFQRYGFTCVANAVSKEINAIGLGAVVRDSTGSFIAGLSKRVDNMTCPMTVKALAALDGIKLAQQLECQRQFIEGDAPNIISALKSREANLPKIGHIVNEIKKLVDSFQEVQILQVKRTGNYVAHSFAKEALFIHGIIYWRDVSRDFVMPSLLKDAPA</sequence>
<dbReference type="InterPro" id="IPR044730">
    <property type="entry name" value="RNase_H-like_dom_plant"/>
</dbReference>
<dbReference type="Gene3D" id="3.30.420.10">
    <property type="entry name" value="Ribonuclease H-like superfamily/Ribonuclease H"/>
    <property type="match status" value="1"/>
</dbReference>
<name>A0AA88WJ72_9ASTE</name>
<dbReference type="InterPro" id="IPR002156">
    <property type="entry name" value="RNaseH_domain"/>
</dbReference>